<dbReference type="EMBL" id="CP030261">
    <property type="protein sequence ID" value="AXB55694.1"/>
    <property type="molecule type" value="Genomic_DNA"/>
</dbReference>
<dbReference type="Gene3D" id="2.40.170.20">
    <property type="entry name" value="TonB-dependent receptor, beta-barrel domain"/>
    <property type="match status" value="1"/>
</dbReference>
<gene>
    <name evidence="9" type="ORF">HYN86_03395</name>
</gene>
<evidence type="ECO:0000256" key="5">
    <source>
        <dbReference type="ARBA" id="ARBA00023136"/>
    </source>
</evidence>
<evidence type="ECO:0000313" key="9">
    <source>
        <dbReference type="EMBL" id="AXB55694.1"/>
    </source>
</evidence>
<evidence type="ECO:0000256" key="1">
    <source>
        <dbReference type="ARBA" id="ARBA00004571"/>
    </source>
</evidence>
<dbReference type="PANTHER" id="PTHR30069">
    <property type="entry name" value="TONB-DEPENDENT OUTER MEMBRANE RECEPTOR"/>
    <property type="match status" value="1"/>
</dbReference>
<keyword evidence="10" id="KW-1185">Reference proteome</keyword>
<sequence length="1093" mass="120056">MKKLSKFLLLLLAFIYAGDIYAQGNTTSSINGVVNDSQNKSLPGATILAVHEASGSRYSTTTDFDGHFRISNMRVGGPYKIEVTFIGFTTYTESGVYLQLGDSKNLKVILKDETNQLSEVVVVGKKDPTFNSKKTGAQTIIDHDKINELPSLSRNIADFARLTPQAQLRGDDVISIGGQNNRFNAIYIDGAVNNDVFGLAANGTNGGQTGVSPISLDAIEQFQVSVSPYDVKLSGFAGGAISAITRSGTNNFDGSAYFLYRDQSLAGKTPQRSSSTAERKKLADFTAQTYGVRAGGAIIKDKLFYFINYERQDNQTPAPFDINNYTGNIGVNGTTPYSGALAQERIDALTNYLGTAYGYNPGGYSNNTQTLVSDKLIAKVDWNLNDNHKISVKNSYVKATNFSPYRSTATSLNFTNGAQEFTSTTNSSSLEWNARISNKFSNNLVVGYTSVNDDRDPSGNPFPTVEIRDGSGNIYFGAETNSTANLLNQRILTVTDNFEINTGRHNILIGTHNEFSYAKNVFISRNFGYYQFNSLNDFMNNAKPIRFRLGYSLFGGSGDDSQGAAEFNMNQYGLYVQDNIRVTDNFRVSLGVRADMPVWEDGNVNTDFNTRTVGLLEAAGKDLKGARVGQAIENTVHFSPRVGFNYDVNGDKETQVRGGVGVFTSRVPLVWPGGAYNNNGISQNAIDIRTTAAAPFFNPNTSVDSQLYNNGVPLGPLPGSGQAGGNIDLFAKDFKLPQVLKASLAFDRKLPGGLVLTAEAIYNDNLNAIQYQNLNVAGPQTYTTGADVRPRYNGVLVDSKYQGIYLASNKKAGSAWNTNLTLTKYFQSDFIDANISATYSYGESNVWMDATSSQNSSQWQYMETVNGSNVIPGVTRSDFEQGSRVMANSSIKFKWNNYMKTTVGLYYEGAQGTPFSYVYNDNGRILGDTFQNSALVYVPANRSEINLVTVTGNALTPDQQWEALNSFISGNKYLESRRGKYTERNGDRLAWSHVIDLKLAQEFKINVNNKSHKLEFTADVFNFTNMLNKNWGRRFFATNDQALMLQQVGFLADGTTPTFNFNPNVANSINQIDDVGLQSARWQMQVGARYSFN</sequence>
<keyword evidence="5" id="KW-0472">Membrane</keyword>
<feature type="domain" description="TonB-dependent transporter Oar-like beta-barrel" evidence="8">
    <location>
        <begin position="244"/>
        <end position="1028"/>
    </location>
</feature>
<name>A0A344LP52_9FLAO</name>
<reference evidence="9 10" key="1">
    <citation type="submission" date="2018-06" db="EMBL/GenBank/DDBJ databases">
        <title>Genome sequencing of Flavobacterium.</title>
        <authorList>
            <person name="Baek M.-G."/>
            <person name="Yi H."/>
        </authorList>
    </citation>
    <scope>NUCLEOTIDE SEQUENCE [LARGE SCALE GENOMIC DNA]</scope>
    <source>
        <strain evidence="9 10">HYN0086</strain>
    </source>
</reference>
<keyword evidence="3" id="KW-1134">Transmembrane beta strand</keyword>
<dbReference type="InterPro" id="IPR036942">
    <property type="entry name" value="Beta-barrel_TonB_sf"/>
</dbReference>
<dbReference type="Gene3D" id="2.170.130.10">
    <property type="entry name" value="TonB-dependent receptor, plug domain"/>
    <property type="match status" value="1"/>
</dbReference>
<feature type="signal peptide" evidence="7">
    <location>
        <begin position="1"/>
        <end position="22"/>
    </location>
</feature>
<evidence type="ECO:0000256" key="2">
    <source>
        <dbReference type="ARBA" id="ARBA00022448"/>
    </source>
</evidence>
<dbReference type="SUPFAM" id="SSF49464">
    <property type="entry name" value="Carboxypeptidase regulatory domain-like"/>
    <property type="match status" value="1"/>
</dbReference>
<dbReference type="KEGG" id="ffl:HYN86_03395"/>
<accession>A0A344LP52</accession>
<dbReference type="PANTHER" id="PTHR30069:SF46">
    <property type="entry name" value="OAR PROTEIN"/>
    <property type="match status" value="1"/>
</dbReference>
<feature type="chain" id="PRO_5016872515" evidence="7">
    <location>
        <begin position="23"/>
        <end position="1093"/>
    </location>
</feature>
<evidence type="ECO:0000259" key="8">
    <source>
        <dbReference type="Pfam" id="PF25183"/>
    </source>
</evidence>
<dbReference type="GO" id="GO:0044718">
    <property type="term" value="P:siderophore transmembrane transport"/>
    <property type="evidence" value="ECO:0007669"/>
    <property type="project" value="TreeGrafter"/>
</dbReference>
<evidence type="ECO:0000256" key="6">
    <source>
        <dbReference type="ARBA" id="ARBA00023237"/>
    </source>
</evidence>
<dbReference type="OrthoDB" id="9768147at2"/>
<keyword evidence="2" id="KW-0813">Transport</keyword>
<proteinExistence type="predicted"/>
<dbReference type="InterPro" id="IPR008969">
    <property type="entry name" value="CarboxyPept-like_regulatory"/>
</dbReference>
<keyword evidence="6" id="KW-0998">Cell outer membrane</keyword>
<protein>
    <submittedName>
        <fullName evidence="9">TonB-dependent receptor</fullName>
    </submittedName>
</protein>
<dbReference type="InterPro" id="IPR057601">
    <property type="entry name" value="Oar-like_b-barrel"/>
</dbReference>
<dbReference type="RefSeq" id="WP_113676770.1">
    <property type="nucleotide sequence ID" value="NZ_CP030261.1"/>
</dbReference>
<dbReference type="Gene3D" id="2.60.40.1120">
    <property type="entry name" value="Carboxypeptidase-like, regulatory domain"/>
    <property type="match status" value="1"/>
</dbReference>
<evidence type="ECO:0000256" key="4">
    <source>
        <dbReference type="ARBA" id="ARBA00022692"/>
    </source>
</evidence>
<dbReference type="InterPro" id="IPR039426">
    <property type="entry name" value="TonB-dep_rcpt-like"/>
</dbReference>
<keyword evidence="9" id="KW-0675">Receptor</keyword>
<organism evidence="9 10">
    <name type="scientific">Flavobacterium fluviale</name>
    <dbReference type="NCBI Taxonomy" id="2249356"/>
    <lineage>
        <taxon>Bacteria</taxon>
        <taxon>Pseudomonadati</taxon>
        <taxon>Bacteroidota</taxon>
        <taxon>Flavobacteriia</taxon>
        <taxon>Flavobacteriales</taxon>
        <taxon>Flavobacteriaceae</taxon>
        <taxon>Flavobacterium</taxon>
    </lineage>
</organism>
<dbReference type="SUPFAM" id="SSF56935">
    <property type="entry name" value="Porins"/>
    <property type="match status" value="1"/>
</dbReference>
<evidence type="ECO:0000256" key="7">
    <source>
        <dbReference type="SAM" id="SignalP"/>
    </source>
</evidence>
<dbReference type="GO" id="GO:0015344">
    <property type="term" value="F:siderophore uptake transmembrane transporter activity"/>
    <property type="evidence" value="ECO:0007669"/>
    <property type="project" value="TreeGrafter"/>
</dbReference>
<evidence type="ECO:0000256" key="3">
    <source>
        <dbReference type="ARBA" id="ARBA00022452"/>
    </source>
</evidence>
<dbReference type="Proteomes" id="UP000251561">
    <property type="component" value="Chromosome"/>
</dbReference>
<comment type="subcellular location">
    <subcellularLocation>
        <location evidence="1">Cell outer membrane</location>
        <topology evidence="1">Multi-pass membrane protein</topology>
    </subcellularLocation>
</comment>
<dbReference type="AlphaFoldDB" id="A0A344LP52"/>
<dbReference type="Pfam" id="PF13620">
    <property type="entry name" value="CarboxypepD_reg"/>
    <property type="match status" value="1"/>
</dbReference>
<dbReference type="InterPro" id="IPR037066">
    <property type="entry name" value="Plug_dom_sf"/>
</dbReference>
<keyword evidence="7" id="KW-0732">Signal</keyword>
<evidence type="ECO:0000313" key="10">
    <source>
        <dbReference type="Proteomes" id="UP000251561"/>
    </source>
</evidence>
<dbReference type="GO" id="GO:0009279">
    <property type="term" value="C:cell outer membrane"/>
    <property type="evidence" value="ECO:0007669"/>
    <property type="project" value="UniProtKB-SubCell"/>
</dbReference>
<keyword evidence="4" id="KW-0812">Transmembrane</keyword>
<dbReference type="Pfam" id="PF25183">
    <property type="entry name" value="OMP_b-brl_4"/>
    <property type="match status" value="1"/>
</dbReference>